<dbReference type="InterPro" id="IPR027417">
    <property type="entry name" value="P-loop_NTPase"/>
</dbReference>
<evidence type="ECO:0000313" key="4">
    <source>
        <dbReference type="Proteomes" id="UP001432011"/>
    </source>
</evidence>
<evidence type="ECO:0000256" key="1">
    <source>
        <dbReference type="SAM" id="MobiDB-lite"/>
    </source>
</evidence>
<dbReference type="RefSeq" id="WP_328709988.1">
    <property type="nucleotide sequence ID" value="NZ_CP108085.1"/>
</dbReference>
<dbReference type="Pfam" id="PF12770">
    <property type="entry name" value="CHAT"/>
    <property type="match status" value="1"/>
</dbReference>
<feature type="domain" description="CHAT" evidence="2">
    <location>
        <begin position="83"/>
        <end position="359"/>
    </location>
</feature>
<dbReference type="Proteomes" id="UP001432011">
    <property type="component" value="Chromosome"/>
</dbReference>
<feature type="compositionally biased region" description="Basic and acidic residues" evidence="1">
    <location>
        <begin position="1258"/>
        <end position="1275"/>
    </location>
</feature>
<feature type="region of interest" description="Disordered" evidence="1">
    <location>
        <begin position="1254"/>
        <end position="1275"/>
    </location>
</feature>
<evidence type="ECO:0000259" key="2">
    <source>
        <dbReference type="Pfam" id="PF12770"/>
    </source>
</evidence>
<reference evidence="3" key="1">
    <citation type="submission" date="2022-10" db="EMBL/GenBank/DDBJ databases">
        <title>The complete genomes of actinobacterial strains from the NBC collection.</title>
        <authorList>
            <person name="Joergensen T.S."/>
            <person name="Alvarez Arevalo M."/>
            <person name="Sterndorff E.B."/>
            <person name="Faurdal D."/>
            <person name="Vuksanovic O."/>
            <person name="Mourched A.-S."/>
            <person name="Charusanti P."/>
            <person name="Shaw S."/>
            <person name="Blin K."/>
            <person name="Weber T."/>
        </authorList>
    </citation>
    <scope>NUCLEOTIDE SEQUENCE</scope>
    <source>
        <strain evidence="3">NBC_00254</strain>
    </source>
</reference>
<dbReference type="Gene3D" id="1.25.40.10">
    <property type="entry name" value="Tetratricopeptide repeat domain"/>
    <property type="match status" value="1"/>
</dbReference>
<dbReference type="SUPFAM" id="SSF52540">
    <property type="entry name" value="P-loop containing nucleoside triphosphate hydrolases"/>
    <property type="match status" value="1"/>
</dbReference>
<organism evidence="3 4">
    <name type="scientific">Microbispora hainanensis</name>
    <dbReference type="NCBI Taxonomy" id="568844"/>
    <lineage>
        <taxon>Bacteria</taxon>
        <taxon>Bacillati</taxon>
        <taxon>Actinomycetota</taxon>
        <taxon>Actinomycetes</taxon>
        <taxon>Streptosporangiales</taxon>
        <taxon>Streptosporangiaceae</taxon>
        <taxon>Microbispora</taxon>
    </lineage>
</organism>
<dbReference type="InterPro" id="IPR024983">
    <property type="entry name" value="CHAT_dom"/>
</dbReference>
<sequence>MNRVAGLFRLEVRDFESPMRWRWVLIDESDGADQAVGTEVVSHYVRLDAANWQFEAFADLLEYLSWHVAPDRRPKDEARIVRELGAWIEGEVFGPVAAVLAEAAPATVRVVVPPEARALAFRPFALAYAGNKPLAAQDVTLVVELGTSAAQKTSVGARLRVLGLFSLPEGGQPLNLRRERHNLVGLIERIAANGKDVDVRVLQYGVTRSRLRGVLKEAEGWDIIHISGHGAPGELLLETAAGQPDRVTADELAELLDLARERVRLVTVSACWSAALTTAEQRRMLGLPVPDQNARAERLRESRPVGADSSGALATALADRLDCAVLAMRYPVNDDFATTLSSTLYELLVEKGQSLPRAVGIALGQLSTSGASDLSVATPALFGAQAVGLRLAAPDRTGRPSLARPKMAGFPPLPDRFVGRTRVMARASTALAAESGIPGVLLYGMPGGGKTACALELAYGHEHAFETLIWYKAPDEGMAVDGALTDFALTLERYMGGFQMAHLLATDNGLAEFLPRLTEMMKQSRLLVVIDNAESLMSGDGGWQDVRWGQLIAALTTHTGLGRVIITSRRVLPRLIPSEAKGIRTVSAPEPSSDAIRLQIEAVDALSADEALLLARELPRVKALLGGKLPGIGRSRSQRLARGVLSAAGGHPKLLELADGQAADPDRLAALLADGDRAWRERRGLPHGFFATGEVALSEGRAAAAADYWHVLAAWTRSITNTLAPGEQDLFWFLCCLEDRDRQRWVLGDTWADLWQRLGREGEPPDLDEALAVISATSLITTQSANETYAVHPGVAEAGRAHAGQMFRDAVDALAGGFWDSVHQRASGKVGGESVDTELLVRAGLAAVPYLLRQHRWDDAASLLEAAFVRDPTRANAAAVLPAIKQITGQKPQWSGVLAKVLAVTDPPIAVALLRTAMAEAAARGDYRTASANAGRLLELCRSTGQLPEALEAAEQKAVYTRQAGLGPWNQLADEVWRLQVLAAMGHSDQVLDEVTRLRARMATLPSAPDPEGGEAPWHVREALLDTGRYAAMLLGRHADALTLIDEVTASQRDRHAPASFIARSRYNNYFPLLRLGRIEEALAVLRECRQVFQDSRDTLMLGRTLGALADVEDARGHGDAAIRLERDSLRYKYMVEDVEGILISYHNLGDRLASHTRQPVLAFAAHLASAFVCILIGNDDIAESVEAAANDLGRFGADDIMPADVAELCGLVGDIPGTDLPGLIERFCPDPEIAEQALRDLIAQVRELASERPSLFSDRRGSGGDEEQYRPGDH</sequence>
<evidence type="ECO:0000313" key="3">
    <source>
        <dbReference type="EMBL" id="WUP76703.1"/>
    </source>
</evidence>
<protein>
    <submittedName>
        <fullName evidence="3">CHAT domain-containing protein</fullName>
    </submittedName>
</protein>
<gene>
    <name evidence="3" type="ORF">OG913_06705</name>
</gene>
<proteinExistence type="predicted"/>
<dbReference type="InterPro" id="IPR011990">
    <property type="entry name" value="TPR-like_helical_dom_sf"/>
</dbReference>
<keyword evidence="4" id="KW-1185">Reference proteome</keyword>
<accession>A0ABZ1SX02</accession>
<name>A0ABZ1SX02_9ACTN</name>
<dbReference type="SUPFAM" id="SSF48452">
    <property type="entry name" value="TPR-like"/>
    <property type="match status" value="1"/>
</dbReference>
<dbReference type="EMBL" id="CP108085">
    <property type="protein sequence ID" value="WUP76703.1"/>
    <property type="molecule type" value="Genomic_DNA"/>
</dbReference>
<dbReference type="Gene3D" id="3.40.50.300">
    <property type="entry name" value="P-loop containing nucleotide triphosphate hydrolases"/>
    <property type="match status" value="1"/>
</dbReference>